<reference evidence="2 3" key="1">
    <citation type="journal article" date="2001" name="Nucleic Acids Res.">
        <title>The complete genome sequence of the murine respiratory pathogen Mycoplasma pulmonis.</title>
        <authorList>
            <person name="Chambaud I."/>
            <person name="Heilig R."/>
            <person name="Ferris S."/>
            <person name="Barbe V."/>
            <person name="Samson D."/>
            <person name="Galisson F."/>
            <person name="Moszer I."/>
            <person name="Dybvig K."/>
            <person name="Wroblewski H."/>
            <person name="Viari A."/>
            <person name="Rocha E.P.C."/>
            <person name="Blanchard A."/>
        </authorList>
    </citation>
    <scope>NUCLEOTIDE SEQUENCE [LARGE SCALE GENOMIC DNA]</scope>
    <source>
        <strain evidence="2 3">UAB CTIP</strain>
    </source>
</reference>
<protein>
    <submittedName>
        <fullName evidence="2">Uncharacterized protein</fullName>
    </submittedName>
</protein>
<dbReference type="HOGENOM" id="CLU_1592766_0_0_14"/>
<feature type="transmembrane region" description="Helical" evidence="1">
    <location>
        <begin position="28"/>
        <end position="57"/>
    </location>
</feature>
<name>Q98R18_MYCPU</name>
<keyword evidence="3" id="KW-1185">Reference proteome</keyword>
<keyword evidence="1" id="KW-1133">Transmembrane helix</keyword>
<evidence type="ECO:0000313" key="2">
    <source>
        <dbReference type="EMBL" id="CAC13365.1"/>
    </source>
</evidence>
<evidence type="ECO:0000313" key="3">
    <source>
        <dbReference type="Proteomes" id="UP000000528"/>
    </source>
</evidence>
<dbReference type="Proteomes" id="UP000000528">
    <property type="component" value="Chromosome"/>
</dbReference>
<keyword evidence="1" id="KW-0472">Membrane</keyword>
<sequence>MFKPFKKKTINKSRIYFEKKSAYMKRSLVINIILDNLLSIGIIFLNLTIVSISSYIFSLMIKKIPANSNSSTSATTTIVLISILSFFIILNFFLGIFFQFYKINMKYKHYRRIKREIKYYSIKFNSEENKWTPEEFVALINKSVKKHHNNERLGFKQFIIKYFRGEI</sequence>
<dbReference type="KEGG" id="mpu:MYPU_1920"/>
<keyword evidence="1" id="KW-0812">Transmembrane</keyword>
<feature type="transmembrane region" description="Helical" evidence="1">
    <location>
        <begin position="77"/>
        <end position="101"/>
    </location>
</feature>
<dbReference type="STRING" id="272635.gene:17576779"/>
<dbReference type="BioCyc" id="MPUL272635:G1GT6-194-MONOMER"/>
<proteinExistence type="predicted"/>
<gene>
    <name evidence="2" type="ordered locus">MYPU_1920</name>
</gene>
<evidence type="ECO:0000256" key="1">
    <source>
        <dbReference type="SAM" id="Phobius"/>
    </source>
</evidence>
<dbReference type="PIR" id="H90535">
    <property type="entry name" value="H90535"/>
</dbReference>
<accession>Q98R18</accession>
<dbReference type="AlphaFoldDB" id="Q98R18"/>
<dbReference type="EMBL" id="AL445563">
    <property type="protein sequence ID" value="CAC13365.1"/>
    <property type="molecule type" value="Genomic_DNA"/>
</dbReference>
<dbReference type="RefSeq" id="WP_010924996.1">
    <property type="nucleotide sequence ID" value="NC_002771.1"/>
</dbReference>
<organism evidence="3">
    <name type="scientific">Mycoplasmopsis pulmonis (strain UAB CTIP)</name>
    <name type="common">Mycoplasma pulmonis</name>
    <dbReference type="NCBI Taxonomy" id="272635"/>
    <lineage>
        <taxon>Bacteria</taxon>
        <taxon>Bacillati</taxon>
        <taxon>Mycoplasmatota</taxon>
        <taxon>Mycoplasmoidales</taxon>
        <taxon>Metamycoplasmataceae</taxon>
        <taxon>Mycoplasmopsis</taxon>
    </lineage>
</organism>